<protein>
    <submittedName>
        <fullName evidence="2">Uncharacterized protein</fullName>
    </submittedName>
</protein>
<organism evidence="2 3">
    <name type="scientific">Tuber magnatum</name>
    <name type="common">white Piedmont truffle</name>
    <dbReference type="NCBI Taxonomy" id="42249"/>
    <lineage>
        <taxon>Eukaryota</taxon>
        <taxon>Fungi</taxon>
        <taxon>Dikarya</taxon>
        <taxon>Ascomycota</taxon>
        <taxon>Pezizomycotina</taxon>
        <taxon>Pezizomycetes</taxon>
        <taxon>Pezizales</taxon>
        <taxon>Tuberaceae</taxon>
        <taxon>Tuber</taxon>
    </lineage>
</organism>
<sequence length="72" mass="8116">MYRTLTLSTFVWSTVCGGAHRQANTRTNLTSPPSSPPGGRREKLRSFTIFLHLGYFSAFERDMECDVSSDRA</sequence>
<keyword evidence="3" id="KW-1185">Reference proteome</keyword>
<evidence type="ECO:0000256" key="1">
    <source>
        <dbReference type="SAM" id="MobiDB-lite"/>
    </source>
</evidence>
<name>A0A317SUT8_9PEZI</name>
<comment type="caution">
    <text evidence="2">The sequence shown here is derived from an EMBL/GenBank/DDBJ whole genome shotgun (WGS) entry which is preliminary data.</text>
</comment>
<dbReference type="Proteomes" id="UP000246991">
    <property type="component" value="Unassembled WGS sequence"/>
</dbReference>
<proteinExistence type="predicted"/>
<evidence type="ECO:0000313" key="3">
    <source>
        <dbReference type="Proteomes" id="UP000246991"/>
    </source>
</evidence>
<accession>A0A317SUT8</accession>
<reference evidence="2 3" key="1">
    <citation type="submission" date="2018-03" db="EMBL/GenBank/DDBJ databases">
        <title>Genomes of Pezizomycetes fungi and the evolution of truffles.</title>
        <authorList>
            <person name="Murat C."/>
            <person name="Payen T."/>
            <person name="Noel B."/>
            <person name="Kuo A."/>
            <person name="Martin F.M."/>
        </authorList>
    </citation>
    <scope>NUCLEOTIDE SEQUENCE [LARGE SCALE GENOMIC DNA]</scope>
    <source>
        <strain evidence="2">091103-1</strain>
    </source>
</reference>
<evidence type="ECO:0000313" key="2">
    <source>
        <dbReference type="EMBL" id="PWW78094.1"/>
    </source>
</evidence>
<feature type="region of interest" description="Disordered" evidence="1">
    <location>
        <begin position="22"/>
        <end position="42"/>
    </location>
</feature>
<gene>
    <name evidence="2" type="ORF">C7212DRAFT_316462</name>
</gene>
<dbReference type="AlphaFoldDB" id="A0A317SUT8"/>
<dbReference type="EMBL" id="PYWC01000017">
    <property type="protein sequence ID" value="PWW78094.1"/>
    <property type="molecule type" value="Genomic_DNA"/>
</dbReference>